<dbReference type="GeneID" id="20324571"/>
<gene>
    <name evidence="1" type="ORF">T265_10403</name>
</gene>
<dbReference type="CTD" id="20324571"/>
<dbReference type="Proteomes" id="UP000054324">
    <property type="component" value="Unassembled WGS sequence"/>
</dbReference>
<organism evidence="1 2">
    <name type="scientific">Opisthorchis viverrini</name>
    <name type="common">Southeast Asian liver fluke</name>
    <dbReference type="NCBI Taxonomy" id="6198"/>
    <lineage>
        <taxon>Eukaryota</taxon>
        <taxon>Metazoa</taxon>
        <taxon>Spiralia</taxon>
        <taxon>Lophotrochozoa</taxon>
        <taxon>Platyhelminthes</taxon>
        <taxon>Trematoda</taxon>
        <taxon>Digenea</taxon>
        <taxon>Opisthorchiida</taxon>
        <taxon>Opisthorchiata</taxon>
        <taxon>Opisthorchiidae</taxon>
        <taxon>Opisthorchis</taxon>
    </lineage>
</organism>
<proteinExistence type="predicted"/>
<dbReference type="KEGG" id="ovi:T265_10403"/>
<reference evidence="1 2" key="1">
    <citation type="submission" date="2013-11" db="EMBL/GenBank/DDBJ databases">
        <title>Opisthorchis viverrini - life in the bile duct.</title>
        <authorList>
            <person name="Young N.D."/>
            <person name="Nagarajan N."/>
            <person name="Lin S.J."/>
            <person name="Korhonen P.K."/>
            <person name="Jex A.R."/>
            <person name="Hall R.S."/>
            <person name="Safavi-Hemami H."/>
            <person name="Kaewkong W."/>
            <person name="Bertrand D."/>
            <person name="Gao S."/>
            <person name="Seet Q."/>
            <person name="Wongkham S."/>
            <person name="Teh B.T."/>
            <person name="Wongkham C."/>
            <person name="Intapan P.M."/>
            <person name="Maleewong W."/>
            <person name="Yang X."/>
            <person name="Hu M."/>
            <person name="Wang Z."/>
            <person name="Hofmann A."/>
            <person name="Sternberg P.W."/>
            <person name="Tan P."/>
            <person name="Wang J."/>
            <person name="Gasser R.B."/>
        </authorList>
    </citation>
    <scope>NUCLEOTIDE SEQUENCE [LARGE SCALE GENOMIC DNA]</scope>
</reference>
<name>A0A074ZDE1_OPIVI</name>
<dbReference type="EMBL" id="KL596983">
    <property type="protein sequence ID" value="KER21215.1"/>
    <property type="molecule type" value="Genomic_DNA"/>
</dbReference>
<accession>A0A074ZDE1</accession>
<keyword evidence="2" id="KW-1185">Reference proteome</keyword>
<dbReference type="RefSeq" id="XP_009175033.1">
    <property type="nucleotide sequence ID" value="XM_009176769.1"/>
</dbReference>
<dbReference type="AlphaFoldDB" id="A0A074ZDE1"/>
<protein>
    <submittedName>
        <fullName evidence="1">Uncharacterized protein</fullName>
    </submittedName>
</protein>
<sequence>MPINHFCRRATAQAEICWITFGRDVVDRWPTPKGKWVEPVTDSQRIPDLCTALEIKSSKKSPIEAI</sequence>
<evidence type="ECO:0000313" key="2">
    <source>
        <dbReference type="Proteomes" id="UP000054324"/>
    </source>
</evidence>
<evidence type="ECO:0000313" key="1">
    <source>
        <dbReference type="EMBL" id="KER21215.1"/>
    </source>
</evidence>